<dbReference type="PANTHER" id="PTHR31025:SF22">
    <property type="entry name" value="IP13529P"/>
    <property type="match status" value="1"/>
</dbReference>
<accession>A0A4Y2SC33</accession>
<gene>
    <name evidence="1" type="ORF">AVEN_159983_1</name>
</gene>
<dbReference type="PANTHER" id="PTHR31025">
    <property type="entry name" value="SI:CH211-196P9.1-RELATED"/>
    <property type="match status" value="1"/>
</dbReference>
<dbReference type="EMBL" id="BGPR01020529">
    <property type="protein sequence ID" value="GBN84869.1"/>
    <property type="molecule type" value="Genomic_DNA"/>
</dbReference>
<evidence type="ECO:0000313" key="1">
    <source>
        <dbReference type="EMBL" id="GBN84869.1"/>
    </source>
</evidence>
<dbReference type="AlphaFoldDB" id="A0A4Y2SC33"/>
<organism evidence="1 2">
    <name type="scientific">Araneus ventricosus</name>
    <name type="common">Orbweaver spider</name>
    <name type="synonym">Epeira ventricosa</name>
    <dbReference type="NCBI Taxonomy" id="182803"/>
    <lineage>
        <taxon>Eukaryota</taxon>
        <taxon>Metazoa</taxon>
        <taxon>Ecdysozoa</taxon>
        <taxon>Arthropoda</taxon>
        <taxon>Chelicerata</taxon>
        <taxon>Arachnida</taxon>
        <taxon>Araneae</taxon>
        <taxon>Araneomorphae</taxon>
        <taxon>Entelegynae</taxon>
        <taxon>Araneoidea</taxon>
        <taxon>Araneidae</taxon>
        <taxon>Araneus</taxon>
    </lineage>
</organism>
<evidence type="ECO:0000313" key="2">
    <source>
        <dbReference type="Proteomes" id="UP000499080"/>
    </source>
</evidence>
<dbReference type="OrthoDB" id="6356244at2759"/>
<dbReference type="Proteomes" id="UP000499080">
    <property type="component" value="Unassembled WGS sequence"/>
</dbReference>
<protein>
    <submittedName>
        <fullName evidence="1">Uncharacterized protein</fullName>
    </submittedName>
</protein>
<sequence length="260" mass="29871">MERGERPSPAERRQIVRNVVAELLETVPAPRKSQLELIAKEIVGKYLLSFSDYIGDSVIGGGHSNLLCQLIARVENCRRVSSTQLKWSLSTESTFQNGPEKVSATAKYSCADYQPNFPEGESPETQIVKRTTLIEEWKMETTNASVVDSLMDCTYPLQHLYVNRKLSIALIKENWTFLCVRKYMLLHAERFVGFPIAEKFEEAVRDRIPEIFSFLRIAATKRLRSVDMELQHKHLNYIPALAAYFDEDCIFMFKIVEVIL</sequence>
<reference evidence="1 2" key="1">
    <citation type="journal article" date="2019" name="Sci. Rep.">
        <title>Orb-weaving spider Araneus ventricosus genome elucidates the spidroin gene catalogue.</title>
        <authorList>
            <person name="Kono N."/>
            <person name="Nakamura H."/>
            <person name="Ohtoshi R."/>
            <person name="Moran D.A.P."/>
            <person name="Shinohara A."/>
            <person name="Yoshida Y."/>
            <person name="Fujiwara M."/>
            <person name="Mori M."/>
            <person name="Tomita M."/>
            <person name="Arakawa K."/>
        </authorList>
    </citation>
    <scope>NUCLEOTIDE SEQUENCE [LARGE SCALE GENOMIC DNA]</scope>
</reference>
<name>A0A4Y2SC33_ARAVE</name>
<comment type="caution">
    <text evidence="1">The sequence shown here is derived from an EMBL/GenBank/DDBJ whole genome shotgun (WGS) entry which is preliminary data.</text>
</comment>
<proteinExistence type="predicted"/>
<keyword evidence="2" id="KW-1185">Reference proteome</keyword>